<feature type="transmembrane region" description="Helical" evidence="7">
    <location>
        <begin position="27"/>
        <end position="49"/>
    </location>
</feature>
<comment type="similarity">
    <text evidence="7">Belongs to the DHHC palmitoyltransferase family.</text>
</comment>
<evidence type="ECO:0000256" key="1">
    <source>
        <dbReference type="ARBA" id="ARBA00004141"/>
    </source>
</evidence>
<keyword evidence="4 7" id="KW-1133">Transmembrane helix</keyword>
<evidence type="ECO:0000313" key="9">
    <source>
        <dbReference type="EMBL" id="CAE4654795.1"/>
    </source>
</evidence>
<reference evidence="9" key="1">
    <citation type="submission" date="2021-01" db="EMBL/GenBank/DDBJ databases">
        <authorList>
            <person name="Corre E."/>
            <person name="Pelletier E."/>
            <person name="Niang G."/>
            <person name="Scheremetjew M."/>
            <person name="Finn R."/>
            <person name="Kale V."/>
            <person name="Holt S."/>
            <person name="Cochrane G."/>
            <person name="Meng A."/>
            <person name="Brown T."/>
            <person name="Cohen L."/>
        </authorList>
    </citation>
    <scope>NUCLEOTIDE SEQUENCE</scope>
    <source>
        <strain evidence="9">GSO104</strain>
    </source>
</reference>
<evidence type="ECO:0000256" key="2">
    <source>
        <dbReference type="ARBA" id="ARBA00022679"/>
    </source>
</evidence>
<evidence type="ECO:0000256" key="5">
    <source>
        <dbReference type="ARBA" id="ARBA00023136"/>
    </source>
</evidence>
<dbReference type="GO" id="GO:0016020">
    <property type="term" value="C:membrane"/>
    <property type="evidence" value="ECO:0007669"/>
    <property type="project" value="UniProtKB-SubCell"/>
</dbReference>
<dbReference type="AlphaFoldDB" id="A0A7S4SVK7"/>
<dbReference type="PANTHER" id="PTHR12246">
    <property type="entry name" value="PALMITOYLTRANSFERASE ZDHHC16"/>
    <property type="match status" value="1"/>
</dbReference>
<evidence type="ECO:0000256" key="6">
    <source>
        <dbReference type="ARBA" id="ARBA00023315"/>
    </source>
</evidence>
<feature type="transmembrane region" description="Helical" evidence="7">
    <location>
        <begin position="203"/>
        <end position="226"/>
    </location>
</feature>
<accession>A0A7S4SVK7</accession>
<dbReference type="GO" id="GO:0019706">
    <property type="term" value="F:protein-cysteine S-palmitoyltransferase activity"/>
    <property type="evidence" value="ECO:0007669"/>
    <property type="project" value="UniProtKB-EC"/>
</dbReference>
<dbReference type="InterPro" id="IPR039859">
    <property type="entry name" value="PFA4/ZDH16/20/ERF2-like"/>
</dbReference>
<feature type="domain" description="Palmitoyltransferase DHHC" evidence="8">
    <location>
        <begin position="159"/>
        <end position="286"/>
    </location>
</feature>
<dbReference type="PROSITE" id="PS50216">
    <property type="entry name" value="DHHC"/>
    <property type="match status" value="1"/>
</dbReference>
<dbReference type="EMBL" id="HBNS01053392">
    <property type="protein sequence ID" value="CAE4654795.1"/>
    <property type="molecule type" value="Transcribed_RNA"/>
</dbReference>
<comment type="domain">
    <text evidence="7">The DHHC domain is required for palmitoyltransferase activity.</text>
</comment>
<dbReference type="Pfam" id="PF01529">
    <property type="entry name" value="DHHC"/>
    <property type="match status" value="1"/>
</dbReference>
<sequence length="373" mass="41723">MSFGRSEHRIFGKVYGTSFHAKHWRSFYCLGVFYLPLSVALHSFIAVSLATNFLSNSVPAIIIYSSIYIPCYCLAMASLYMTTVTDPGAVPLGARPLASCDEKKAQHAEVEMVETTSEAVEDKSLMAQHLDQDNQMSSSREEEDNSELRAKPTVDIPRCEKCDGNYKPPRAHHDKFTGRCIVKLDHYCPFVCNAIGALNHKYFFLFILYTFIVCIAAGILLILRFIRCGYRFGVATQDNWLGLDYDPIPGCKDPSSLVVIATFTLTAWFTLVSTVSLLGQFPVITTGNALVARKKIRQGKAEEKEIGRVRTDFNEMFGGTSNHFALHWLLPMPPLFPEGAKEKILGYKYESYYGEIPGDSHNTLMNISNAECA</sequence>
<comment type="subcellular location">
    <subcellularLocation>
        <location evidence="1">Membrane</location>
        <topology evidence="1">Multi-pass membrane protein</topology>
    </subcellularLocation>
</comment>
<protein>
    <recommendedName>
        <fullName evidence="7">Palmitoyltransferase</fullName>
        <ecNumber evidence="7">2.3.1.225</ecNumber>
    </recommendedName>
</protein>
<dbReference type="InterPro" id="IPR001594">
    <property type="entry name" value="Palmitoyltrfase_DHHC"/>
</dbReference>
<feature type="transmembrane region" description="Helical" evidence="7">
    <location>
        <begin position="267"/>
        <end position="291"/>
    </location>
</feature>
<keyword evidence="2 7" id="KW-0808">Transferase</keyword>
<proteinExistence type="inferred from homology"/>
<keyword evidence="6 7" id="KW-0012">Acyltransferase</keyword>
<comment type="catalytic activity">
    <reaction evidence="7">
        <text>L-cysteinyl-[protein] + hexadecanoyl-CoA = S-hexadecanoyl-L-cysteinyl-[protein] + CoA</text>
        <dbReference type="Rhea" id="RHEA:36683"/>
        <dbReference type="Rhea" id="RHEA-COMP:10131"/>
        <dbReference type="Rhea" id="RHEA-COMP:11032"/>
        <dbReference type="ChEBI" id="CHEBI:29950"/>
        <dbReference type="ChEBI" id="CHEBI:57287"/>
        <dbReference type="ChEBI" id="CHEBI:57379"/>
        <dbReference type="ChEBI" id="CHEBI:74151"/>
        <dbReference type="EC" id="2.3.1.225"/>
    </reaction>
</comment>
<gene>
    <name evidence="9" type="ORF">DBRI00130_LOCUS38909</name>
</gene>
<dbReference type="EC" id="2.3.1.225" evidence="7"/>
<keyword evidence="5 7" id="KW-0472">Membrane</keyword>
<name>A0A7S4SVK7_9STRA</name>
<feature type="transmembrane region" description="Helical" evidence="7">
    <location>
        <begin position="61"/>
        <end position="81"/>
    </location>
</feature>
<evidence type="ECO:0000256" key="3">
    <source>
        <dbReference type="ARBA" id="ARBA00022692"/>
    </source>
</evidence>
<organism evidence="9">
    <name type="scientific">Ditylum brightwellii</name>
    <dbReference type="NCBI Taxonomy" id="49249"/>
    <lineage>
        <taxon>Eukaryota</taxon>
        <taxon>Sar</taxon>
        <taxon>Stramenopiles</taxon>
        <taxon>Ochrophyta</taxon>
        <taxon>Bacillariophyta</taxon>
        <taxon>Mediophyceae</taxon>
        <taxon>Lithodesmiophycidae</taxon>
        <taxon>Lithodesmiales</taxon>
        <taxon>Lithodesmiaceae</taxon>
        <taxon>Ditylum</taxon>
    </lineage>
</organism>
<keyword evidence="3 7" id="KW-0812">Transmembrane</keyword>
<evidence type="ECO:0000256" key="4">
    <source>
        <dbReference type="ARBA" id="ARBA00022989"/>
    </source>
</evidence>
<evidence type="ECO:0000259" key="8">
    <source>
        <dbReference type="Pfam" id="PF01529"/>
    </source>
</evidence>
<evidence type="ECO:0000256" key="7">
    <source>
        <dbReference type="RuleBase" id="RU079119"/>
    </source>
</evidence>